<keyword evidence="3" id="KW-1185">Reference proteome</keyword>
<dbReference type="InterPro" id="IPR006342">
    <property type="entry name" value="FkbM_mtfrase"/>
</dbReference>
<keyword evidence="2" id="KW-0808">Transferase</keyword>
<dbReference type="AlphaFoldDB" id="A0A4R4EAH1"/>
<sequence>MIAEFSIDQLAKEPNQIQLLLQVCSEALNREFKPIVLFGSGAIGRYYLKYLETMNIPMEIIFCDNNPAKWGTSVEGVPIISFNELKTNYRRSYIIICSFDFYEEISLQLKDNDLKSILDPRIHSVLLESQDTFDLFNYISLIEKSEKQFQAAYDLLADELSKQIFYDRINYCITASSKYLAPLRSKSPQYFATDLIKLTGEEIFIDGGAFTGDTIAEFIKQTKGDFNKIYAFEPEESKHKEFKELTARYEHIELLPYGLWSKKEVLRFHAHNDGTSSVGKDGDIEIPVISIDELLDGRPVTFIKMDIEGAELEALKGAEISIRKYKPKLAICVYHKPLDIVEIPLYLKKLVPEYKFYFRHYSNNISETVCYAIAE</sequence>
<protein>
    <submittedName>
        <fullName evidence="2">FkbM family methyltransferase</fullName>
    </submittedName>
</protein>
<dbReference type="GO" id="GO:0032259">
    <property type="term" value="P:methylation"/>
    <property type="evidence" value="ECO:0007669"/>
    <property type="project" value="UniProtKB-KW"/>
</dbReference>
<comment type="caution">
    <text evidence="2">The sequence shown here is derived from an EMBL/GenBank/DDBJ whole genome shotgun (WGS) entry which is preliminary data.</text>
</comment>
<feature type="domain" description="Methyltransferase FkbM" evidence="1">
    <location>
        <begin position="206"/>
        <end position="348"/>
    </location>
</feature>
<evidence type="ECO:0000259" key="1">
    <source>
        <dbReference type="Pfam" id="PF05050"/>
    </source>
</evidence>
<gene>
    <name evidence="2" type="ORF">E0485_12815</name>
</gene>
<name>A0A4R4EAH1_9BACL</name>
<dbReference type="Pfam" id="PF05050">
    <property type="entry name" value="Methyltransf_21"/>
    <property type="match status" value="1"/>
</dbReference>
<dbReference type="OrthoDB" id="5329963at2"/>
<dbReference type="Proteomes" id="UP000295418">
    <property type="component" value="Unassembled WGS sequence"/>
</dbReference>
<dbReference type="NCBIfam" id="TIGR01444">
    <property type="entry name" value="fkbM_fam"/>
    <property type="match status" value="1"/>
</dbReference>
<dbReference type="PANTHER" id="PTHR34203:SF15">
    <property type="entry name" value="SLL1173 PROTEIN"/>
    <property type="match status" value="1"/>
</dbReference>
<dbReference type="RefSeq" id="WP_132418446.1">
    <property type="nucleotide sequence ID" value="NZ_SKFG01000011.1"/>
</dbReference>
<dbReference type="InterPro" id="IPR029063">
    <property type="entry name" value="SAM-dependent_MTases_sf"/>
</dbReference>
<accession>A0A4R4EAH1</accession>
<dbReference type="PANTHER" id="PTHR34203">
    <property type="entry name" value="METHYLTRANSFERASE, FKBM FAMILY PROTEIN"/>
    <property type="match status" value="1"/>
</dbReference>
<proteinExistence type="predicted"/>
<organism evidence="2 3">
    <name type="scientific">Paenibacillus albiflavus</name>
    <dbReference type="NCBI Taxonomy" id="2545760"/>
    <lineage>
        <taxon>Bacteria</taxon>
        <taxon>Bacillati</taxon>
        <taxon>Bacillota</taxon>
        <taxon>Bacilli</taxon>
        <taxon>Bacillales</taxon>
        <taxon>Paenibacillaceae</taxon>
        <taxon>Paenibacillus</taxon>
    </lineage>
</organism>
<dbReference type="InterPro" id="IPR052514">
    <property type="entry name" value="SAM-dependent_MTase"/>
</dbReference>
<dbReference type="Gene3D" id="3.40.50.720">
    <property type="entry name" value="NAD(P)-binding Rossmann-like Domain"/>
    <property type="match status" value="1"/>
</dbReference>
<dbReference type="Gene3D" id="3.40.50.150">
    <property type="entry name" value="Vaccinia Virus protein VP39"/>
    <property type="match status" value="1"/>
</dbReference>
<reference evidence="2 3" key="1">
    <citation type="submission" date="2019-03" db="EMBL/GenBank/DDBJ databases">
        <authorList>
            <person name="Kim M.K.M."/>
        </authorList>
    </citation>
    <scope>NUCLEOTIDE SEQUENCE [LARGE SCALE GENOMIC DNA]</scope>
    <source>
        <strain evidence="2 3">18JY21-1</strain>
    </source>
</reference>
<evidence type="ECO:0000313" key="2">
    <source>
        <dbReference type="EMBL" id="TCZ76856.1"/>
    </source>
</evidence>
<dbReference type="SUPFAM" id="SSF53335">
    <property type="entry name" value="S-adenosyl-L-methionine-dependent methyltransferases"/>
    <property type="match status" value="1"/>
</dbReference>
<dbReference type="EMBL" id="SKFG01000011">
    <property type="protein sequence ID" value="TCZ76856.1"/>
    <property type="molecule type" value="Genomic_DNA"/>
</dbReference>
<evidence type="ECO:0000313" key="3">
    <source>
        <dbReference type="Proteomes" id="UP000295418"/>
    </source>
</evidence>
<dbReference type="GO" id="GO:0008168">
    <property type="term" value="F:methyltransferase activity"/>
    <property type="evidence" value="ECO:0007669"/>
    <property type="project" value="UniProtKB-KW"/>
</dbReference>
<keyword evidence="2" id="KW-0489">Methyltransferase</keyword>